<reference evidence="14" key="7">
    <citation type="journal article" date="2005" name="Science">
        <title>The Transcriptional Landscape of the Mammalian Genome.</title>
        <authorList>
            <consortium name="The FANTOM Consortium"/>
            <consortium name="Riken Genome Exploration Research Group and Genome Science Group (Genome Network Project Core Group)"/>
        </authorList>
    </citation>
    <scope>NUCLEOTIDE SEQUENCE</scope>
    <source>
        <strain evidence="14">C57BL/6J</strain>
        <tissue evidence="14">Cerebellum</tissue>
        <tissue evidence="15">Corpora quadrigemina</tissue>
    </source>
</reference>
<dbReference type="GO" id="GO:0046872">
    <property type="term" value="F:metal ion binding"/>
    <property type="evidence" value="ECO:0007669"/>
    <property type="project" value="UniProtKB-KW"/>
</dbReference>
<dbReference type="PRINTS" id="PR00443">
    <property type="entry name" value="GPROTEINAS"/>
</dbReference>
<keyword evidence="3 11" id="KW-0547">Nucleotide-binding</keyword>
<evidence type="ECO:0000313" key="14">
    <source>
        <dbReference type="EMBL" id="BAC29257.1"/>
    </source>
</evidence>
<dbReference type="AGR" id="MGI:95774"/>
<reference evidence="16" key="11">
    <citation type="submission" date="2025-05" db="UniProtKB">
        <authorList>
            <consortium name="Ensembl"/>
        </authorList>
    </citation>
    <scope>IDENTIFICATION</scope>
    <source>
        <strain evidence="16">C57BL/6J</strain>
    </source>
</reference>
<dbReference type="InterPro" id="IPR011025">
    <property type="entry name" value="GproteinA_insert"/>
</dbReference>
<dbReference type="EMBL" id="AK045484">
    <property type="protein sequence ID" value="BAC32390.1"/>
    <property type="molecule type" value="mRNA"/>
</dbReference>
<dbReference type="InterPro" id="IPR000367">
    <property type="entry name" value="Gprotein_alpha_S"/>
</dbReference>
<reference evidence="14" key="2">
    <citation type="journal article" date="2000" name="Genome Res.">
        <title>Normalization and subtraction of cap-trapper-selected cDNAs to prepare full-length cDNA libraries for rapid discovery of new genes.</title>
        <authorList>
            <person name="Carninci P."/>
            <person name="Shibata Y."/>
            <person name="Hayatsu N."/>
            <person name="Sugahara Y."/>
            <person name="Shibata K."/>
            <person name="Itoh M."/>
            <person name="Konno H."/>
            <person name="Okazaki Y."/>
            <person name="Muramatsu M."/>
            <person name="Hayashizaki Y."/>
        </authorList>
    </citation>
    <scope>NUCLEOTIDE SEQUENCE</scope>
    <source>
        <strain evidence="14">C57BL/6J</strain>
        <tissue evidence="14">Cerebellum</tissue>
        <tissue evidence="15">Corpora quadrigemina</tissue>
    </source>
</reference>
<evidence type="ECO:0000256" key="7">
    <source>
        <dbReference type="ARBA" id="ARBA00058387"/>
    </source>
</evidence>
<dbReference type="InterPro" id="IPR001019">
    <property type="entry name" value="Gprotein_alpha_su"/>
</dbReference>
<comment type="function">
    <text evidence="7">Guanine nucleotide-binding protein (G protein) involved as transducer in olfactory signal transduction controlled by G protein-coupled receptors (GPCRs). Contains the guanine nucleotide binding site and alternates between an active, GTP-bound state and an inactive, GDP-bound state. Signaling by an activated GPCR promotes GDP release and GTP binding. The alpha subunit has a low GTPase activity that converts bound GTP to GDP, thereby terminating the signal. Both GDP release and GTP hydrolysis are modulated by numerous regulatory proteins. GNAL/G(olf) alpha specifically mediates olfactory signal transduction within the olfactory neuroepithelium and the basal ganglia following GPCRs activation. Acts by promoting the specific activation of adenylyl cyclase ADCY3, resulting in increased levels of the signaling molecule cAMP.</text>
</comment>
<dbReference type="GeneTree" id="ENSGT00940000155271"/>
<evidence type="ECO:0000256" key="3">
    <source>
        <dbReference type="ARBA" id="ARBA00022741"/>
    </source>
</evidence>
<dbReference type="CTD" id="2774"/>
<feature type="binding site" evidence="12">
    <location>
        <position position="123"/>
    </location>
    <ligand>
        <name>Mg(2+)</name>
        <dbReference type="ChEBI" id="CHEBI:18420"/>
    </ligand>
</feature>
<evidence type="ECO:0000256" key="13">
    <source>
        <dbReference type="SAM" id="MobiDB-lite"/>
    </source>
</evidence>
<evidence type="ECO:0000256" key="6">
    <source>
        <dbReference type="ARBA" id="ARBA00023224"/>
    </source>
</evidence>
<dbReference type="SUPFAM" id="SSF52540">
    <property type="entry name" value="P-loop containing nucleoside triphosphate hydrolases"/>
    <property type="match status" value="1"/>
</dbReference>
<evidence type="ECO:0000313" key="17">
    <source>
        <dbReference type="MGI" id="MGI:95774"/>
    </source>
</evidence>
<dbReference type="Bgee" id="ENSMUSG00000024524">
    <property type="expression patterns" value="Expressed in olfactory tubercle and 138 other cell types or tissues"/>
</dbReference>
<gene>
    <name evidence="16 17" type="primary">Gnal</name>
</gene>
<dbReference type="GeneID" id="14680"/>
<reference evidence="16 18" key="9">
    <citation type="journal article" date="2009" name="PLoS Biol.">
        <title>Lineage-specific biology revealed by a finished genome assembly of the mouse.</title>
        <authorList>
            <consortium name="Mouse Genome Sequencing Consortium"/>
            <person name="Church D.M."/>
            <person name="Goodstadt L."/>
            <person name="Hillier L.W."/>
            <person name="Zody M.C."/>
            <person name="Goldstein S."/>
            <person name="She X."/>
            <person name="Bult C.J."/>
            <person name="Agarwala R."/>
            <person name="Cherry J.L."/>
            <person name="DiCuccio M."/>
            <person name="Hlavina W."/>
            <person name="Kapustin Y."/>
            <person name="Meric P."/>
            <person name="Maglott D."/>
            <person name="Birtle Z."/>
            <person name="Marques A.C."/>
            <person name="Graves T."/>
            <person name="Zhou S."/>
            <person name="Teague B."/>
            <person name="Potamousis K."/>
            <person name="Churas C."/>
            <person name="Place M."/>
            <person name="Herschleb J."/>
            <person name="Runnheim R."/>
            <person name="Forrest D."/>
            <person name="Amos-Landgraf J."/>
            <person name="Schwartz D.C."/>
            <person name="Cheng Z."/>
            <person name="Lindblad-Toh K."/>
            <person name="Eichler E.E."/>
            <person name="Ponting C.P."/>
        </authorList>
    </citation>
    <scope>NUCLEOTIDE SEQUENCE [LARGE SCALE GENOMIC DNA]</scope>
    <source>
        <strain evidence="16 18">C57BL/6J</strain>
    </source>
</reference>
<name>Q8BHK8_MOUSE</name>
<dbReference type="EMBL" id="AK035952">
    <property type="protein sequence ID" value="BAC29257.1"/>
    <property type="molecule type" value="mRNA"/>
</dbReference>
<reference evidence="14" key="6">
    <citation type="journal article" date="2002" name="Nature">
        <title>Analysis of the mouse transcriptome based on functional annotation of 60,770 full-length cDNAs.</title>
        <authorList>
            <consortium name="The FANTOM Consortium and the RIKEN Genome Exploration Research Group Phase I and II Team"/>
        </authorList>
    </citation>
    <scope>NUCLEOTIDE SEQUENCE</scope>
    <source>
        <strain evidence="14">C57BL/6J</strain>
        <tissue evidence="14">Cerebellum</tissue>
        <tissue evidence="15">Corpora quadrigemina</tissue>
    </source>
</reference>
<dbReference type="Pfam" id="PF00503">
    <property type="entry name" value="G-alpha"/>
    <property type="match status" value="1"/>
</dbReference>
<evidence type="ECO:0000313" key="15">
    <source>
        <dbReference type="EMBL" id="BAC32390.1"/>
    </source>
</evidence>
<dbReference type="PANTHER" id="PTHR10218:SF233">
    <property type="entry name" value="GUANINE NUCLEOTIDE-BINDING PROTEIN G(OLF) SUBUNIT ALPHA"/>
    <property type="match status" value="1"/>
</dbReference>
<dbReference type="PROSITE" id="PS51882">
    <property type="entry name" value="G_ALPHA"/>
    <property type="match status" value="1"/>
</dbReference>
<evidence type="ECO:0000313" key="16">
    <source>
        <dbReference type="Ensembl" id="ENSMUSP00000157813.2"/>
    </source>
</evidence>
<evidence type="ECO:0000256" key="12">
    <source>
        <dbReference type="PIRSR" id="PIRSR601019-2"/>
    </source>
</evidence>
<evidence type="ECO:0000313" key="18">
    <source>
        <dbReference type="Proteomes" id="UP000000589"/>
    </source>
</evidence>
<feature type="region of interest" description="Disordered" evidence="13">
    <location>
        <begin position="16"/>
        <end position="91"/>
    </location>
</feature>
<evidence type="ECO:0007829" key="19">
    <source>
        <dbReference type="PeptideAtlas" id="Q8BHK8"/>
    </source>
</evidence>
<dbReference type="Ensembl" id="ENSMUST00000237985.2">
    <property type="protein sequence ID" value="ENSMUSP00000158520.2"/>
    <property type="gene ID" value="ENSMUSG00000024524.18"/>
</dbReference>
<dbReference type="SMART" id="SM00275">
    <property type="entry name" value="G_alpha"/>
    <property type="match status" value="1"/>
</dbReference>
<comment type="subunit">
    <text evidence="8">G proteins are composed of 3 units; alpha, beta and gamma. The alpha chain contains the guanine nucleotide binding site. Interacts with GAS2L2. Interacts (GDP-bound form) with RIC8B (via C-terminus); promoting GNAL folding and association with the plasma membrane.</text>
</comment>
<evidence type="ECO:0000256" key="2">
    <source>
        <dbReference type="ARBA" id="ARBA00022723"/>
    </source>
</evidence>
<keyword evidence="6" id="KW-0807">Transducer</keyword>
<dbReference type="BioGRID-ORCS" id="14680">
    <property type="hits" value="0 hits in 77 CRISPR screens"/>
</dbReference>
<dbReference type="UCSC" id="uc008flr.2">
    <property type="organism name" value="mouse"/>
</dbReference>
<comment type="similarity">
    <text evidence="1">Belongs to the G-alpha family. G(s) subfamily.</text>
</comment>
<reference evidence="14" key="1">
    <citation type="journal article" date="1999" name="Methods Enzymol.">
        <title>High-efficiency full-length cDNA cloning.</title>
        <authorList>
            <person name="Carninci P."/>
            <person name="Hayashizaki Y."/>
        </authorList>
    </citation>
    <scope>NUCLEOTIDE SEQUENCE</scope>
    <source>
        <strain evidence="14">C57BL/6J</strain>
        <tissue evidence="14">Cerebellum</tissue>
        <tissue evidence="15">Corpora quadrigemina</tissue>
    </source>
</reference>
<dbReference type="GO" id="GO:0031683">
    <property type="term" value="F:G-protein beta/gamma-subunit complex binding"/>
    <property type="evidence" value="ECO:0007669"/>
    <property type="project" value="InterPro"/>
</dbReference>
<evidence type="ECO:0000256" key="11">
    <source>
        <dbReference type="PIRSR" id="PIRSR601019-1"/>
    </source>
</evidence>
<evidence type="ECO:0007829" key="20">
    <source>
        <dbReference type="ProteomicsDB" id="Q8BHK8"/>
    </source>
</evidence>
<dbReference type="DNASU" id="14680"/>
<dbReference type="FunFam" id="3.40.50.300:FF:000720">
    <property type="entry name" value="Guanine nucleotide-binding protein G(k) subunit alpha"/>
    <property type="match status" value="1"/>
</dbReference>
<keyword evidence="5 11" id="KW-0342">GTP-binding</keyword>
<keyword evidence="2 12" id="KW-0479">Metal-binding</keyword>
<dbReference type="SUPFAM" id="SSF47895">
    <property type="entry name" value="Transducin (alpha subunit), insertion domain"/>
    <property type="match status" value="1"/>
</dbReference>
<dbReference type="SMR" id="Q8BHK8"/>
<dbReference type="MGI" id="MGI:95774">
    <property type="gene designation" value="Gnal"/>
</dbReference>
<dbReference type="Gene3D" id="1.10.400.10">
    <property type="entry name" value="GI Alpha 1, domain 2-like"/>
    <property type="match status" value="1"/>
</dbReference>
<accession>Q8BHK8</accession>
<dbReference type="ExpressionAtlas" id="Q8BHK8">
    <property type="expression patterns" value="baseline and differential"/>
</dbReference>
<organism evidence="14">
    <name type="scientific">Mus musculus</name>
    <name type="common">Mouse</name>
    <dbReference type="NCBI Taxonomy" id="10090"/>
    <lineage>
        <taxon>Eukaryota</taxon>
        <taxon>Metazoa</taxon>
        <taxon>Chordata</taxon>
        <taxon>Craniata</taxon>
        <taxon>Vertebrata</taxon>
        <taxon>Euteleostomi</taxon>
        <taxon>Mammalia</taxon>
        <taxon>Eutheria</taxon>
        <taxon>Euarchontoglires</taxon>
        <taxon>Glires</taxon>
        <taxon>Rodentia</taxon>
        <taxon>Myomorpha</taxon>
        <taxon>Muroidea</taxon>
        <taxon>Muridae</taxon>
        <taxon>Murinae</taxon>
        <taxon>Mus</taxon>
        <taxon>Mus</taxon>
    </lineage>
</organism>
<evidence type="ECO:0000256" key="8">
    <source>
        <dbReference type="ARBA" id="ARBA00063946"/>
    </source>
</evidence>
<evidence type="ECO:0000256" key="4">
    <source>
        <dbReference type="ARBA" id="ARBA00022842"/>
    </source>
</evidence>
<keyword evidence="4 12" id="KW-0460">Magnesium</keyword>
<proteinExistence type="evidence at protein level"/>
<dbReference type="GO" id="GO:0005525">
    <property type="term" value="F:GTP binding"/>
    <property type="evidence" value="ECO:0007669"/>
    <property type="project" value="UniProtKB-KW"/>
</dbReference>
<evidence type="ECO:0000256" key="9">
    <source>
        <dbReference type="ARBA" id="ARBA00068879"/>
    </source>
</evidence>
<reference evidence="14" key="3">
    <citation type="journal article" date="2000" name="Genome Res.">
        <title>RIKEN integrated sequence analysis (RISA) system--384-format sequencing pipeline with 384 multicapillary sequencer.</title>
        <authorList>
            <person name="Shibata K."/>
            <person name="Itoh M."/>
            <person name="Aizawa K."/>
            <person name="Nagaoka S."/>
            <person name="Sasaki N."/>
            <person name="Carninci P."/>
            <person name="Konno H."/>
            <person name="Akiyama J."/>
            <person name="Nishi K."/>
            <person name="Kitsunai T."/>
            <person name="Tashiro H."/>
            <person name="Itoh M."/>
            <person name="Sumi N."/>
            <person name="Ishii Y."/>
            <person name="Nakamura S."/>
            <person name="Hazama M."/>
            <person name="Nishine T."/>
            <person name="Harada A."/>
            <person name="Yamamoto R."/>
            <person name="Matsumoto H."/>
            <person name="Sakaguchi S."/>
            <person name="Ikegami T."/>
            <person name="Kashiwagi K."/>
            <person name="Fujiwake S."/>
            <person name="Inoue K."/>
            <person name="Togawa Y."/>
            <person name="Izawa M."/>
            <person name="Ohara E."/>
            <person name="Watahiki M."/>
            <person name="Yoneda Y."/>
            <person name="Ishikawa T."/>
            <person name="Ozawa K."/>
            <person name="Tanaka T."/>
            <person name="Matsuura S."/>
            <person name="Kawai J."/>
            <person name="Okazaki Y."/>
            <person name="Muramatsu M."/>
            <person name="Inoue Y."/>
            <person name="Kira A."/>
            <person name="Hayashizaki Y."/>
        </authorList>
    </citation>
    <scope>NUCLEOTIDE SEQUENCE</scope>
    <source>
        <strain evidence="14">C57BL/6J</strain>
        <tissue evidence="14">Cerebellum</tissue>
        <tissue evidence="15">Corpora quadrigemina</tissue>
    </source>
</reference>
<dbReference type="Proteomes" id="UP000000589">
    <property type="component" value="Chromosome 18"/>
</dbReference>
<keyword evidence="19 20" id="KW-1267">Proteomics identification</keyword>
<dbReference type="Antibodypedia" id="4227">
    <property type="antibodies" value="182 antibodies from 27 providers"/>
</dbReference>
<reference evidence="14" key="4">
    <citation type="journal article" date="2001" name="Nature">
        <title>Functional annotation of a full-length mouse cDNA collection.</title>
        <authorList>
            <consortium name="The RIKEN Genome Exploration Research Group Phase II Team and the FANTOM Consortium"/>
        </authorList>
    </citation>
    <scope>NUCLEOTIDE SEQUENCE</scope>
    <source>
        <strain evidence="14">C57BL/6J</strain>
        <tissue evidence="14">Cerebellum</tissue>
        <tissue evidence="15">Corpora quadrigemina</tissue>
    </source>
</reference>
<dbReference type="InterPro" id="IPR027417">
    <property type="entry name" value="P-loop_NTPase"/>
</dbReference>
<protein>
    <recommendedName>
        <fullName evidence="9">Guanine nucleotide-binding protein G(olf) subunit alpha</fullName>
    </recommendedName>
    <alternativeName>
        <fullName evidence="10">Adenylate cyclase-stimulating G alpha protein, olfactory type</fullName>
    </alternativeName>
</protein>
<sequence length="230" mass="25632">MGLCYSLRPLLFGSPEDTPCAASEPCAEDAQPSAAPAPASIPAPAPVGTLLRRGGGRIVANARPPGELQSRRRQEQLRAEEREAAKEARKVSRGIDRMLREQKRDLQQTHRLLLLGAGESGKSTIVKQMRILHVNGFNPEEKKQKILDIRKNVKDAIVTIVSAMSTIIPPVPLANPENQFRSDYIKSIAPITDFEYSQEFFDHVKKLWDDEGVKACFERSNEYQLIDCAQ</sequence>
<reference evidence="14" key="5">
    <citation type="submission" date="2001-07" db="EMBL/GenBank/DDBJ databases">
        <authorList>
            <person name="Adachi J."/>
            <person name="Aizawa K."/>
            <person name="Akimura T."/>
            <person name="Arakawa T."/>
            <person name="Bono H."/>
            <person name="Carninci P."/>
            <person name="Fukuda S."/>
            <person name="Furuno M."/>
            <person name="Hanagaki T."/>
            <person name="Hara A."/>
            <person name="Hashizume W."/>
            <person name="Hayashida K."/>
            <person name="Hayatsu N."/>
            <person name="Hiramoto K."/>
            <person name="Hiraoka T."/>
            <person name="Hirozane T."/>
            <person name="Hori F."/>
            <person name="Imotani K."/>
            <person name="Ishii Y."/>
            <person name="Itoh M."/>
            <person name="Kagawa I."/>
            <person name="Kasukawa T."/>
            <person name="Katoh H."/>
            <person name="Kawai J."/>
            <person name="Kojima Y."/>
            <person name="Kondo S."/>
            <person name="Konno H."/>
            <person name="Kouda M."/>
            <person name="Koya S."/>
            <person name="Kurihara C."/>
            <person name="Matsuyama T."/>
            <person name="Miyazaki A."/>
            <person name="Murata M."/>
            <person name="Nakamura M."/>
            <person name="Nishi K."/>
            <person name="Nomura K."/>
            <person name="Numazaki R."/>
            <person name="Ohno M."/>
            <person name="Ohsato N."/>
            <person name="Okazaki Y."/>
            <person name="Saito R."/>
            <person name="Saitoh H."/>
            <person name="Sakai C."/>
            <person name="Sakai K."/>
            <person name="Sakazume N."/>
            <person name="Sano H."/>
            <person name="Sasaki D."/>
            <person name="Shibata K."/>
            <person name="Shinagawa A."/>
            <person name="Shiraki T."/>
            <person name="Sogabe Y."/>
            <person name="Tagami M."/>
            <person name="Tagawa A."/>
            <person name="Takahashi F."/>
            <person name="Takaku-Akahira S."/>
            <person name="Takeda Y."/>
            <person name="Tanaka T."/>
            <person name="Tomaru A."/>
            <person name="Toya T."/>
            <person name="Yasunishi A."/>
            <person name="Muramatsu M."/>
            <person name="Hayashizaki Y."/>
        </authorList>
    </citation>
    <scope>NUCLEOTIDE SEQUENCE</scope>
    <source>
        <strain evidence="14">C57BL/6J</strain>
        <tissue evidence="14">Cerebellum</tissue>
        <tissue evidence="15">Corpora quadrigemina</tissue>
    </source>
</reference>
<evidence type="ECO:0000256" key="1">
    <source>
        <dbReference type="ARBA" id="ARBA00007172"/>
    </source>
</evidence>
<dbReference type="GO" id="GO:0007186">
    <property type="term" value="P:G protein-coupled receptor signaling pathway"/>
    <property type="evidence" value="ECO:0007669"/>
    <property type="project" value="InterPro"/>
</dbReference>
<dbReference type="FunFam" id="1.10.400.10:FF:000003">
    <property type="entry name" value="Guanine nucleotide-binding protein G(S) subunit alpha"/>
    <property type="match status" value="1"/>
</dbReference>
<dbReference type="Ensembl" id="ENSMUST00000236551.2">
    <property type="protein sequence ID" value="ENSMUSP00000157813.2"/>
    <property type="gene ID" value="ENSMUSG00000024524.18"/>
</dbReference>
<dbReference type="RefSeq" id="NP_796111.2">
    <property type="nucleotide sequence ID" value="NM_177137.5"/>
</dbReference>
<evidence type="ECO:0000256" key="5">
    <source>
        <dbReference type="ARBA" id="ARBA00023134"/>
    </source>
</evidence>
<dbReference type="GO" id="GO:0003924">
    <property type="term" value="F:GTPase activity"/>
    <property type="evidence" value="ECO:0007669"/>
    <property type="project" value="InterPro"/>
</dbReference>
<keyword evidence="18" id="KW-1185">Reference proteome</keyword>
<reference evidence="16" key="10">
    <citation type="journal article" date="2011" name="PLoS Biol.">
        <title>Modernizing reference genome assemblies.</title>
        <authorList>
            <person name="Church D.M."/>
            <person name="Schneider V.A."/>
            <person name="Graves T."/>
            <person name="Auger K."/>
            <person name="Cunningham F."/>
            <person name="Bouk N."/>
            <person name="Chen H.C."/>
            <person name="Agarwala R."/>
            <person name="McLaren W.M."/>
            <person name="Ritchie G.R."/>
            <person name="Albracht D."/>
            <person name="Kremitzki M."/>
            <person name="Rock S."/>
            <person name="Kotkiewicz H."/>
            <person name="Kremitzki C."/>
            <person name="Wollam A."/>
            <person name="Trani L."/>
            <person name="Fulton L."/>
            <person name="Fulton R."/>
            <person name="Matthews L."/>
            <person name="Whitehead S."/>
            <person name="Chow W."/>
            <person name="Torrance J."/>
            <person name="Dunn M."/>
            <person name="Harden G."/>
            <person name="Threadgold G."/>
            <person name="Wood J."/>
            <person name="Collins J."/>
            <person name="Heath P."/>
            <person name="Griffiths G."/>
            <person name="Pelan S."/>
            <person name="Grafham D."/>
            <person name="Eichler E.E."/>
            <person name="Weinstock G."/>
            <person name="Mardis E.R."/>
            <person name="Wilson R.K."/>
            <person name="Howe K."/>
            <person name="Flicek P."/>
            <person name="Hubbard T."/>
        </authorList>
    </citation>
    <scope>NUCLEOTIDE SEQUENCE [LARGE SCALE GENOMIC DNA]</scope>
    <source>
        <strain evidence="16">C57BL/6J</strain>
    </source>
</reference>
<evidence type="ECO:0000256" key="10">
    <source>
        <dbReference type="ARBA" id="ARBA00078325"/>
    </source>
</evidence>
<reference evidence="14" key="8">
    <citation type="journal article" date="2005" name="Science">
        <title>Antisense Transcription in the Mammalian Transcriptome.</title>
        <authorList>
            <consortium name="RIKEN Genome Exploration Research Group and Genome Science Group (Genome Network Project Core Group) and the FANTOM Consortium"/>
        </authorList>
    </citation>
    <scope>NUCLEOTIDE SEQUENCE</scope>
    <source>
        <strain evidence="14">C57BL/6J</strain>
        <tissue evidence="14">Cerebellum</tissue>
        <tissue evidence="15">Corpora quadrigemina</tissue>
    </source>
</reference>
<feature type="binding site" evidence="11">
    <location>
        <begin position="119"/>
        <end position="124"/>
    </location>
    <ligand>
        <name>GTP</name>
        <dbReference type="ChEBI" id="CHEBI:37565"/>
    </ligand>
</feature>
<dbReference type="VEuPathDB" id="HostDB:ENSMUSG00000024524"/>
<dbReference type="PANTHER" id="PTHR10218">
    <property type="entry name" value="GTP-BINDING PROTEIN ALPHA SUBUNIT"/>
    <property type="match status" value="1"/>
</dbReference>
<feature type="compositionally biased region" description="Basic and acidic residues" evidence="13">
    <location>
        <begin position="69"/>
        <end position="91"/>
    </location>
</feature>
<dbReference type="OrthoDB" id="5817230at2759"/>
<dbReference type="Gene3D" id="3.40.50.300">
    <property type="entry name" value="P-loop containing nucleotide triphosphate hydrolases"/>
    <property type="match status" value="1"/>
</dbReference>
<dbReference type="AlphaFoldDB" id="Q8BHK8"/>